<dbReference type="Pfam" id="PF13489">
    <property type="entry name" value="Methyltransf_23"/>
    <property type="match status" value="1"/>
</dbReference>
<feature type="domain" description="Methyltransferase putative zinc binding" evidence="1">
    <location>
        <begin position="3"/>
        <end position="62"/>
    </location>
</feature>
<accession>A0A833JAJ5</accession>
<dbReference type="AlphaFoldDB" id="A0A833JAJ5"/>
<sequence>MKCRVCSKNIESIMSFGSMPIANGFLSLDKFKNEYFFELNTAFCMNCKMFQLVDQPDPKMMFHDSYAFFSSTSRKMEEYFKNVAEHFMNNYLRNTENAFVIEIGCNDGIMLKHISNRGIKHLGIEPSSNVAEVAKQNGVNAITSFFNEETAAYILESNNHADIIFAANVMCHIPDIHSVARSVNLLLKENGIFVFEDPYLGDVLQKTSYDQIYDEHVYLFSVHSITNAFGLNNLEVFHVEPQLTHGGSMRYYLCRRGSKDINISVTKQLKKEKELGLDKFQTFQKFKLNCEQNKNDLIKLLNKLKEDGKRVVGYAATSKSTTILNYCGIDSSLIEYISDTTPIKYGKFTPGSHIPVKSYEEFKKDKPDYAVLFAWNHSNEIFEKECDFLKNGGNWIVFVPEVKILNKETYS</sequence>
<dbReference type="InterPro" id="IPR013630">
    <property type="entry name" value="Methyltransf_Zn-bd_dom_put"/>
</dbReference>
<feature type="domain" description="C-methyltransferase" evidence="2">
    <location>
        <begin position="244"/>
        <end position="400"/>
    </location>
</feature>
<dbReference type="PANTHER" id="PTHR43861">
    <property type="entry name" value="TRANS-ACONITATE 2-METHYLTRANSFERASE-RELATED"/>
    <property type="match status" value="1"/>
</dbReference>
<dbReference type="PANTHER" id="PTHR43861:SF5">
    <property type="entry name" value="BLL5978 PROTEIN"/>
    <property type="match status" value="1"/>
</dbReference>
<evidence type="ECO:0000313" key="4">
    <source>
        <dbReference type="Proteomes" id="UP000442694"/>
    </source>
</evidence>
<gene>
    <name evidence="3" type="ORF">GCL57_13230</name>
</gene>
<dbReference type="GO" id="GO:0032259">
    <property type="term" value="P:methylation"/>
    <property type="evidence" value="ECO:0007669"/>
    <property type="project" value="UniProtKB-KW"/>
</dbReference>
<dbReference type="InterPro" id="IPR029063">
    <property type="entry name" value="SAM-dependent_MTases_sf"/>
</dbReference>
<name>A0A833JAJ5_9BACT</name>
<proteinExistence type="predicted"/>
<dbReference type="Gene3D" id="6.10.250.3100">
    <property type="match status" value="1"/>
</dbReference>
<dbReference type="Gene3D" id="3.40.50.720">
    <property type="entry name" value="NAD(P)-binding Rossmann-like Domain"/>
    <property type="match status" value="1"/>
</dbReference>
<dbReference type="Pfam" id="PF08484">
    <property type="entry name" value="Methyltransf_14"/>
    <property type="match status" value="1"/>
</dbReference>
<evidence type="ECO:0000313" key="3">
    <source>
        <dbReference type="EMBL" id="KAB8028011.1"/>
    </source>
</evidence>
<dbReference type="SUPFAM" id="SSF53335">
    <property type="entry name" value="S-adenosyl-L-methionine-dependent methyltransferases"/>
    <property type="match status" value="1"/>
</dbReference>
<dbReference type="CDD" id="cd02440">
    <property type="entry name" value="AdoMet_MTases"/>
    <property type="match status" value="1"/>
</dbReference>
<protein>
    <submittedName>
        <fullName evidence="3">Methyltransferase domain-containing protein</fullName>
    </submittedName>
</protein>
<dbReference type="EMBL" id="WFLN01000010">
    <property type="protein sequence ID" value="KAB8028011.1"/>
    <property type="molecule type" value="Genomic_DNA"/>
</dbReference>
<keyword evidence="4" id="KW-1185">Reference proteome</keyword>
<dbReference type="Proteomes" id="UP000442694">
    <property type="component" value="Unassembled WGS sequence"/>
</dbReference>
<dbReference type="InterPro" id="IPR013691">
    <property type="entry name" value="MeTrfase_14"/>
</dbReference>
<reference evidence="3 4" key="1">
    <citation type="submission" date="2019-10" db="EMBL/GenBank/DDBJ databases">
        <title>New genus of Silvanigrellaceae.</title>
        <authorList>
            <person name="Pitt A."/>
            <person name="Hahn M.W."/>
        </authorList>
    </citation>
    <scope>NUCLEOTIDE SEQUENCE [LARGE SCALE GENOMIC DNA]</scope>
    <source>
        <strain evidence="3 4">33A1-SZDP</strain>
    </source>
</reference>
<organism evidence="3 4">
    <name type="scientific">Fluviispira multicolorata</name>
    <dbReference type="NCBI Taxonomy" id="2654512"/>
    <lineage>
        <taxon>Bacteria</taxon>
        <taxon>Pseudomonadati</taxon>
        <taxon>Bdellovibrionota</taxon>
        <taxon>Oligoflexia</taxon>
        <taxon>Silvanigrellales</taxon>
        <taxon>Silvanigrellaceae</taxon>
        <taxon>Fluviispira</taxon>
    </lineage>
</organism>
<dbReference type="GO" id="GO:0008168">
    <property type="term" value="F:methyltransferase activity"/>
    <property type="evidence" value="ECO:0007669"/>
    <property type="project" value="UniProtKB-KW"/>
</dbReference>
<dbReference type="Gene3D" id="6.20.50.110">
    <property type="entry name" value="Methyltransferase, zinc-binding domain"/>
    <property type="match status" value="1"/>
</dbReference>
<evidence type="ECO:0000259" key="2">
    <source>
        <dbReference type="Pfam" id="PF08484"/>
    </source>
</evidence>
<keyword evidence="3" id="KW-0489">Methyltransferase</keyword>
<dbReference type="RefSeq" id="WP_152213833.1">
    <property type="nucleotide sequence ID" value="NZ_WFLN01000010.1"/>
</dbReference>
<dbReference type="Pfam" id="PF08421">
    <property type="entry name" value="Methyltransf_13"/>
    <property type="match status" value="1"/>
</dbReference>
<evidence type="ECO:0000259" key="1">
    <source>
        <dbReference type="Pfam" id="PF08421"/>
    </source>
</evidence>
<dbReference type="InterPro" id="IPR038576">
    <property type="entry name" value="Methyltransf_Zn-bd_dom_put_sf"/>
</dbReference>
<dbReference type="Gene3D" id="3.40.50.150">
    <property type="entry name" value="Vaccinia Virus protein VP39"/>
    <property type="match status" value="1"/>
</dbReference>
<comment type="caution">
    <text evidence="3">The sequence shown here is derived from an EMBL/GenBank/DDBJ whole genome shotgun (WGS) entry which is preliminary data.</text>
</comment>
<keyword evidence="3" id="KW-0808">Transferase</keyword>